<dbReference type="SUPFAM" id="SSF49695">
    <property type="entry name" value="gamma-Crystallin-like"/>
    <property type="match status" value="1"/>
</dbReference>
<dbReference type="GO" id="GO:0006952">
    <property type="term" value="P:defense response"/>
    <property type="evidence" value="ECO:0007669"/>
    <property type="project" value="InterPro"/>
</dbReference>
<dbReference type="GO" id="GO:0045926">
    <property type="term" value="P:negative regulation of growth"/>
    <property type="evidence" value="ECO:0007669"/>
    <property type="project" value="InterPro"/>
</dbReference>
<dbReference type="InterPro" id="IPR011024">
    <property type="entry name" value="G_crystallin-like"/>
</dbReference>
<organism evidence="2">
    <name type="scientific">Anthurium amnicola</name>
    <dbReference type="NCBI Taxonomy" id="1678845"/>
    <lineage>
        <taxon>Eukaryota</taxon>
        <taxon>Viridiplantae</taxon>
        <taxon>Streptophyta</taxon>
        <taxon>Embryophyta</taxon>
        <taxon>Tracheophyta</taxon>
        <taxon>Spermatophyta</taxon>
        <taxon>Magnoliopsida</taxon>
        <taxon>Liliopsida</taxon>
        <taxon>Araceae</taxon>
        <taxon>Pothoideae</taxon>
        <taxon>Potheae</taxon>
        <taxon>Anthurium</taxon>
    </lineage>
</organism>
<evidence type="ECO:0000313" key="2">
    <source>
        <dbReference type="EMBL" id="JAT46057.1"/>
    </source>
</evidence>
<dbReference type="AlphaFoldDB" id="A0A1D1XUJ9"/>
<name>A0A1D1XUJ9_9ARAE</name>
<dbReference type="EMBL" id="GDJX01021879">
    <property type="protein sequence ID" value="JAT46057.1"/>
    <property type="molecule type" value="Transcribed_RNA"/>
</dbReference>
<sequence length="108" mass="11544">MAAEKRPLIGTLSIIMLVATAVLVLAAAPAEGSYMTAWAGPGCSNRAQRYSACGCTNINLHGGYEFVYQGQTAATYNQANCRGVAHTRFSSSTRGCRAFGWRSIFIQC</sequence>
<feature type="chain" id="PRO_5008899716" evidence="1">
    <location>
        <begin position="27"/>
        <end position="108"/>
    </location>
</feature>
<proteinExistence type="predicted"/>
<dbReference type="Gene3D" id="2.60.20.30">
    <property type="match status" value="1"/>
</dbReference>
<accession>A0A1D1XUJ9</accession>
<dbReference type="Pfam" id="PF09117">
    <property type="entry name" value="MiAMP1"/>
    <property type="match status" value="1"/>
</dbReference>
<dbReference type="SMR" id="A0A1D1XUJ9"/>
<gene>
    <name evidence="2" type="primary">AMP1_8</name>
    <name evidence="2" type="ORF">g.58741</name>
</gene>
<dbReference type="InterPro" id="IPR015791">
    <property type="entry name" value="Antimic/Inh_G_crystallin-like"/>
</dbReference>
<evidence type="ECO:0000256" key="1">
    <source>
        <dbReference type="SAM" id="SignalP"/>
    </source>
</evidence>
<feature type="signal peptide" evidence="1">
    <location>
        <begin position="1"/>
        <end position="26"/>
    </location>
</feature>
<reference evidence="2" key="1">
    <citation type="submission" date="2015-07" db="EMBL/GenBank/DDBJ databases">
        <title>Transcriptome Assembly of Anthurium amnicola.</title>
        <authorList>
            <person name="Suzuki J."/>
        </authorList>
    </citation>
    <scope>NUCLEOTIDE SEQUENCE</scope>
</reference>
<dbReference type="InterPro" id="IPR015201">
    <property type="entry name" value="Antimicrobial_MiAMP1"/>
</dbReference>
<keyword evidence="1" id="KW-0732">Signal</keyword>
<protein>
    <submittedName>
        <fullName evidence="2">Antimicrobial peptide 1</fullName>
    </submittedName>
</protein>